<keyword evidence="1" id="KW-0812">Transmembrane</keyword>
<feature type="transmembrane region" description="Helical" evidence="1">
    <location>
        <begin position="133"/>
        <end position="153"/>
    </location>
</feature>
<dbReference type="AlphaFoldDB" id="A0A2I2KX46"/>
<keyword evidence="1" id="KW-0472">Membrane</keyword>
<protein>
    <recommendedName>
        <fullName evidence="4">Type II secretion system protein GspF domain-containing protein</fullName>
    </recommendedName>
</protein>
<sequence length="156" mass="16159">MRADAARRRRALRHAFSAFLDLTVIAMAGGAGLEQAVTDAAATGSGEEFAALRTAVDHAALTRVPIWEPLGALGERYTIPDIVQTAGAMHLAGGEGARIRASLAAKADTIRLHDLADADADAAAATERMSLPVVLLTAGFLIMIAFPAVSRVLSGL</sequence>
<proteinExistence type="predicted"/>
<gene>
    <name evidence="2" type="ORF">FRACA_4250001</name>
</gene>
<organism evidence="2 3">
    <name type="scientific">Frankia canadensis</name>
    <dbReference type="NCBI Taxonomy" id="1836972"/>
    <lineage>
        <taxon>Bacteria</taxon>
        <taxon>Bacillati</taxon>
        <taxon>Actinomycetota</taxon>
        <taxon>Actinomycetes</taxon>
        <taxon>Frankiales</taxon>
        <taxon>Frankiaceae</taxon>
        <taxon>Frankia</taxon>
    </lineage>
</organism>
<name>A0A2I2KX46_9ACTN</name>
<evidence type="ECO:0000313" key="3">
    <source>
        <dbReference type="Proteomes" id="UP000234331"/>
    </source>
</evidence>
<dbReference type="EMBL" id="FZMO01000363">
    <property type="protein sequence ID" value="SNQ50241.1"/>
    <property type="molecule type" value="Genomic_DNA"/>
</dbReference>
<evidence type="ECO:0000256" key="1">
    <source>
        <dbReference type="SAM" id="Phobius"/>
    </source>
</evidence>
<accession>A0A2I2KX46</accession>
<dbReference type="PANTHER" id="PTHR35007:SF1">
    <property type="entry name" value="PILUS ASSEMBLY PROTEIN"/>
    <property type="match status" value="1"/>
</dbReference>
<dbReference type="Proteomes" id="UP000234331">
    <property type="component" value="Unassembled WGS sequence"/>
</dbReference>
<evidence type="ECO:0008006" key="4">
    <source>
        <dbReference type="Google" id="ProtNLM"/>
    </source>
</evidence>
<dbReference type="PANTHER" id="PTHR35007">
    <property type="entry name" value="INTEGRAL MEMBRANE PROTEIN-RELATED"/>
    <property type="match status" value="1"/>
</dbReference>
<evidence type="ECO:0000313" key="2">
    <source>
        <dbReference type="EMBL" id="SNQ50241.1"/>
    </source>
</evidence>
<keyword evidence="1" id="KW-1133">Transmembrane helix</keyword>
<reference evidence="2 3" key="1">
    <citation type="submission" date="2017-06" db="EMBL/GenBank/DDBJ databases">
        <authorList>
            <person name="Kim H.J."/>
            <person name="Triplett B.A."/>
        </authorList>
    </citation>
    <scope>NUCLEOTIDE SEQUENCE [LARGE SCALE GENOMIC DNA]</scope>
    <source>
        <strain evidence="2">FRACA_ARgP5</strain>
    </source>
</reference>
<keyword evidence="3" id="KW-1185">Reference proteome</keyword>